<keyword evidence="3" id="KW-1185">Reference proteome</keyword>
<comment type="caution">
    <text evidence="2">The sequence shown here is derived from an EMBL/GenBank/DDBJ whole genome shotgun (WGS) entry which is preliminary data.</text>
</comment>
<accession>A0ABS5PP45</accession>
<sequence>MLTDTHDLETPLFTSRSSKIYAWEGTKLLKLFNDEVDPNLIENEKRNTVEAYTKGVTRVQCYGKITIGTQEGIIIECVKGKTLISLAGTKPAMVFKVPKLMAELQQSLHATHTTVIRSYKEMVFSALDSSYLSFLTLAERQNVIEIISQLPDGDSILHLDYHPDNIMSDGETATIIDWMTAARGVPAADVAATQYLLSEGEMIPGLNKAVRFTLEAIRKQICKYYMKAYKTATGMTDEEIAKWRLPFLIVRLGVWHIDSEIEVLQHKIKDAIHRSMKG</sequence>
<gene>
    <name evidence="2" type="ORF">KHM83_05685</name>
</gene>
<protein>
    <submittedName>
        <fullName evidence="2">Phosphotransferase</fullName>
    </submittedName>
</protein>
<reference evidence="2 3" key="1">
    <citation type="submission" date="2021-05" db="EMBL/GenBank/DDBJ databases">
        <title>Fusibacter ferrireducens sp. nov., an anaerobic, sulfur- and Fe-reducing bacterium isolated from the mangrove sediment.</title>
        <authorList>
            <person name="Qiu D."/>
        </authorList>
    </citation>
    <scope>NUCLEOTIDE SEQUENCE [LARGE SCALE GENOMIC DNA]</scope>
    <source>
        <strain evidence="2 3">DSM 12116</strain>
    </source>
</reference>
<dbReference type="RefSeq" id="WP_213235946.1">
    <property type="nucleotide sequence ID" value="NZ_JAHBCL010000008.1"/>
</dbReference>
<evidence type="ECO:0000259" key="1">
    <source>
        <dbReference type="Pfam" id="PF01636"/>
    </source>
</evidence>
<evidence type="ECO:0000313" key="2">
    <source>
        <dbReference type="EMBL" id="MBS7526159.1"/>
    </source>
</evidence>
<feature type="domain" description="Aminoglycoside phosphotransferase" evidence="1">
    <location>
        <begin position="24"/>
        <end position="194"/>
    </location>
</feature>
<evidence type="ECO:0000313" key="3">
    <source>
        <dbReference type="Proteomes" id="UP000746471"/>
    </source>
</evidence>
<proteinExistence type="predicted"/>
<dbReference type="SUPFAM" id="SSF56112">
    <property type="entry name" value="Protein kinase-like (PK-like)"/>
    <property type="match status" value="1"/>
</dbReference>
<dbReference type="InterPro" id="IPR002575">
    <property type="entry name" value="Aminoglycoside_PTrfase"/>
</dbReference>
<dbReference type="EMBL" id="JAHBCL010000008">
    <property type="protein sequence ID" value="MBS7526159.1"/>
    <property type="molecule type" value="Genomic_DNA"/>
</dbReference>
<dbReference type="InterPro" id="IPR011009">
    <property type="entry name" value="Kinase-like_dom_sf"/>
</dbReference>
<dbReference type="Gene3D" id="3.90.1200.10">
    <property type="match status" value="1"/>
</dbReference>
<dbReference type="Pfam" id="PF01636">
    <property type="entry name" value="APH"/>
    <property type="match status" value="1"/>
</dbReference>
<organism evidence="2 3">
    <name type="scientific">Fusibacter paucivorans</name>
    <dbReference type="NCBI Taxonomy" id="76009"/>
    <lineage>
        <taxon>Bacteria</taxon>
        <taxon>Bacillati</taxon>
        <taxon>Bacillota</taxon>
        <taxon>Clostridia</taxon>
        <taxon>Eubacteriales</taxon>
        <taxon>Eubacteriales Family XII. Incertae Sedis</taxon>
        <taxon>Fusibacter</taxon>
    </lineage>
</organism>
<name>A0ABS5PP45_9FIRM</name>
<dbReference type="Proteomes" id="UP000746471">
    <property type="component" value="Unassembled WGS sequence"/>
</dbReference>